<reference evidence="6" key="1">
    <citation type="journal article" date="2019" name="Int. J. Syst. Evol. Microbiol.">
        <title>The Global Catalogue of Microorganisms (GCM) 10K type strain sequencing project: providing services to taxonomists for standard genome sequencing and annotation.</title>
        <authorList>
            <consortium name="The Broad Institute Genomics Platform"/>
            <consortium name="The Broad Institute Genome Sequencing Center for Infectious Disease"/>
            <person name="Wu L."/>
            <person name="Ma J."/>
        </authorList>
    </citation>
    <scope>NUCLEOTIDE SEQUENCE [LARGE SCALE GENOMIC DNA]</scope>
    <source>
        <strain evidence="6">CCUG 15531</strain>
    </source>
</reference>
<dbReference type="Proteomes" id="UP001597227">
    <property type="component" value="Unassembled WGS sequence"/>
</dbReference>
<dbReference type="InterPro" id="IPR001647">
    <property type="entry name" value="HTH_TetR"/>
</dbReference>
<dbReference type="PRINTS" id="PR00455">
    <property type="entry name" value="HTHTETR"/>
</dbReference>
<name>A0ABW4MIG4_9BACI</name>
<dbReference type="InterPro" id="IPR009057">
    <property type="entry name" value="Homeodomain-like_sf"/>
</dbReference>
<keyword evidence="6" id="KW-1185">Reference proteome</keyword>
<evidence type="ECO:0000259" key="4">
    <source>
        <dbReference type="PROSITE" id="PS50977"/>
    </source>
</evidence>
<dbReference type="RefSeq" id="WP_388034362.1">
    <property type="nucleotide sequence ID" value="NZ_JBHUEK010000001.1"/>
</dbReference>
<dbReference type="SUPFAM" id="SSF46689">
    <property type="entry name" value="Homeodomain-like"/>
    <property type="match status" value="1"/>
</dbReference>
<feature type="DNA-binding region" description="H-T-H motif" evidence="3">
    <location>
        <begin position="29"/>
        <end position="48"/>
    </location>
</feature>
<dbReference type="Gene3D" id="1.10.357.10">
    <property type="entry name" value="Tetracycline Repressor, domain 2"/>
    <property type="match status" value="1"/>
</dbReference>
<dbReference type="InterPro" id="IPR050624">
    <property type="entry name" value="HTH-type_Tx_Regulator"/>
</dbReference>
<dbReference type="PROSITE" id="PS50977">
    <property type="entry name" value="HTH_TETR_2"/>
    <property type="match status" value="1"/>
</dbReference>
<evidence type="ECO:0000313" key="6">
    <source>
        <dbReference type="Proteomes" id="UP001597227"/>
    </source>
</evidence>
<dbReference type="EMBL" id="JBHUEK010000001">
    <property type="protein sequence ID" value="MFD1777112.1"/>
    <property type="molecule type" value="Genomic_DNA"/>
</dbReference>
<gene>
    <name evidence="5" type="ORF">ACFSFW_00245</name>
</gene>
<keyword evidence="1" id="KW-0678">Repressor</keyword>
<proteinExistence type="predicted"/>
<sequence>MARERKFTTEELYRATEELLLTHHYEGFQFSLVADHLHVSRGAIYKYFENKEELITEYMLYKMEQFLHELKEINSIEGFHAQFDFLLNLMFKNPELYQLIEIGKRVPVHINEKVKENKEKLESYHIEMYRCVQGLIESAKREQQLNPNIPDPIVLGYIFQSVAIPNHFGIPHDKWVQSIKEMICHGIFKDF</sequence>
<protein>
    <submittedName>
        <fullName evidence="5">TetR/AcrR family transcriptional regulator</fullName>
    </submittedName>
</protein>
<evidence type="ECO:0000256" key="2">
    <source>
        <dbReference type="ARBA" id="ARBA00023125"/>
    </source>
</evidence>
<accession>A0ABW4MIG4</accession>
<keyword evidence="2 3" id="KW-0238">DNA-binding</keyword>
<evidence type="ECO:0000313" key="5">
    <source>
        <dbReference type="EMBL" id="MFD1777112.1"/>
    </source>
</evidence>
<evidence type="ECO:0000256" key="3">
    <source>
        <dbReference type="PROSITE-ProRule" id="PRU00335"/>
    </source>
</evidence>
<feature type="domain" description="HTH tetR-type" evidence="4">
    <location>
        <begin position="6"/>
        <end position="66"/>
    </location>
</feature>
<evidence type="ECO:0000256" key="1">
    <source>
        <dbReference type="ARBA" id="ARBA00022491"/>
    </source>
</evidence>
<organism evidence="5 6">
    <name type="scientific">Fredinandcohnia salidurans</name>
    <dbReference type="NCBI Taxonomy" id="2595041"/>
    <lineage>
        <taxon>Bacteria</taxon>
        <taxon>Bacillati</taxon>
        <taxon>Bacillota</taxon>
        <taxon>Bacilli</taxon>
        <taxon>Bacillales</taxon>
        <taxon>Bacillaceae</taxon>
        <taxon>Fredinandcohnia</taxon>
    </lineage>
</organism>
<comment type="caution">
    <text evidence="5">The sequence shown here is derived from an EMBL/GenBank/DDBJ whole genome shotgun (WGS) entry which is preliminary data.</text>
</comment>
<dbReference type="PANTHER" id="PTHR43479:SF11">
    <property type="entry name" value="ACREF_ENVCD OPERON REPRESSOR-RELATED"/>
    <property type="match status" value="1"/>
</dbReference>
<dbReference type="Pfam" id="PF00440">
    <property type="entry name" value="TetR_N"/>
    <property type="match status" value="1"/>
</dbReference>
<dbReference type="PANTHER" id="PTHR43479">
    <property type="entry name" value="ACREF/ENVCD OPERON REPRESSOR-RELATED"/>
    <property type="match status" value="1"/>
</dbReference>